<sequence>MSDIRERRWKRAGSSGVIAIAVRLHACYSYIISNIAIYFYAIDPDNPPPRPPKQIPSESVTDA</sequence>
<keyword evidence="3" id="KW-1185">Reference proteome</keyword>
<organism evidence="2 3">
    <name type="scientific">Morchella conica CCBAS932</name>
    <dbReference type="NCBI Taxonomy" id="1392247"/>
    <lineage>
        <taxon>Eukaryota</taxon>
        <taxon>Fungi</taxon>
        <taxon>Dikarya</taxon>
        <taxon>Ascomycota</taxon>
        <taxon>Pezizomycotina</taxon>
        <taxon>Pezizomycetes</taxon>
        <taxon>Pezizales</taxon>
        <taxon>Morchellaceae</taxon>
        <taxon>Morchella</taxon>
    </lineage>
</organism>
<proteinExistence type="predicted"/>
<evidence type="ECO:0000256" key="1">
    <source>
        <dbReference type="SAM" id="Phobius"/>
    </source>
</evidence>
<keyword evidence="1" id="KW-0472">Membrane</keyword>
<keyword evidence="1" id="KW-0812">Transmembrane</keyword>
<dbReference type="InParanoid" id="A0A3N4L427"/>
<reference evidence="2 3" key="1">
    <citation type="journal article" date="2018" name="Nat. Ecol. Evol.">
        <title>Pezizomycetes genomes reveal the molecular basis of ectomycorrhizal truffle lifestyle.</title>
        <authorList>
            <person name="Murat C."/>
            <person name="Payen T."/>
            <person name="Noel B."/>
            <person name="Kuo A."/>
            <person name="Morin E."/>
            <person name="Chen J."/>
            <person name="Kohler A."/>
            <person name="Krizsan K."/>
            <person name="Balestrini R."/>
            <person name="Da Silva C."/>
            <person name="Montanini B."/>
            <person name="Hainaut M."/>
            <person name="Levati E."/>
            <person name="Barry K.W."/>
            <person name="Belfiori B."/>
            <person name="Cichocki N."/>
            <person name="Clum A."/>
            <person name="Dockter R.B."/>
            <person name="Fauchery L."/>
            <person name="Guy J."/>
            <person name="Iotti M."/>
            <person name="Le Tacon F."/>
            <person name="Lindquist E.A."/>
            <person name="Lipzen A."/>
            <person name="Malagnac F."/>
            <person name="Mello A."/>
            <person name="Molinier V."/>
            <person name="Miyauchi S."/>
            <person name="Poulain J."/>
            <person name="Riccioni C."/>
            <person name="Rubini A."/>
            <person name="Sitrit Y."/>
            <person name="Splivallo R."/>
            <person name="Traeger S."/>
            <person name="Wang M."/>
            <person name="Zifcakova L."/>
            <person name="Wipf D."/>
            <person name="Zambonelli A."/>
            <person name="Paolocci F."/>
            <person name="Nowrousian M."/>
            <person name="Ottonello S."/>
            <person name="Baldrian P."/>
            <person name="Spatafora J.W."/>
            <person name="Henrissat B."/>
            <person name="Nagy L.G."/>
            <person name="Aury J.M."/>
            <person name="Wincker P."/>
            <person name="Grigoriev I.V."/>
            <person name="Bonfante P."/>
            <person name="Martin F.M."/>
        </authorList>
    </citation>
    <scope>NUCLEOTIDE SEQUENCE [LARGE SCALE GENOMIC DNA]</scope>
    <source>
        <strain evidence="2 3">CCBAS932</strain>
    </source>
</reference>
<protein>
    <submittedName>
        <fullName evidence="2">Uncharacterized protein</fullName>
    </submittedName>
</protein>
<dbReference type="Proteomes" id="UP000277580">
    <property type="component" value="Unassembled WGS sequence"/>
</dbReference>
<name>A0A3N4L427_9PEZI</name>
<feature type="transmembrane region" description="Helical" evidence="1">
    <location>
        <begin position="20"/>
        <end position="41"/>
    </location>
</feature>
<gene>
    <name evidence="2" type="ORF">P167DRAFT_535508</name>
</gene>
<evidence type="ECO:0000313" key="2">
    <source>
        <dbReference type="EMBL" id="RPB12785.1"/>
    </source>
</evidence>
<dbReference type="AlphaFoldDB" id="A0A3N4L427"/>
<accession>A0A3N4L427</accession>
<keyword evidence="1" id="KW-1133">Transmembrane helix</keyword>
<evidence type="ECO:0000313" key="3">
    <source>
        <dbReference type="Proteomes" id="UP000277580"/>
    </source>
</evidence>
<dbReference type="EMBL" id="ML119126">
    <property type="protein sequence ID" value="RPB12785.1"/>
    <property type="molecule type" value="Genomic_DNA"/>
</dbReference>